<keyword evidence="4" id="KW-1185">Reference proteome</keyword>
<comment type="similarity">
    <text evidence="1">Belongs to the zinc-containing alcohol dehydrogenase family.</text>
</comment>
<evidence type="ECO:0000313" key="4">
    <source>
        <dbReference type="Proteomes" id="UP000799776"/>
    </source>
</evidence>
<dbReference type="EMBL" id="ML978748">
    <property type="protein sequence ID" value="KAF2084029.1"/>
    <property type="molecule type" value="Genomic_DNA"/>
</dbReference>
<dbReference type="PANTHER" id="PTHR45348">
    <property type="entry name" value="HYPOTHETICAL OXIDOREDUCTASE (EUROFUNG)"/>
    <property type="match status" value="1"/>
</dbReference>
<gene>
    <name evidence="3" type="ORF">K490DRAFT_59981</name>
</gene>
<accession>A0A9P4LUD3</accession>
<dbReference type="InterPro" id="IPR036291">
    <property type="entry name" value="NAD(P)-bd_dom_sf"/>
</dbReference>
<name>A0A9P4LUD3_9PEZI</name>
<reference evidence="3" key="1">
    <citation type="journal article" date="2020" name="Stud. Mycol.">
        <title>101 Dothideomycetes genomes: a test case for predicting lifestyles and emergence of pathogens.</title>
        <authorList>
            <person name="Haridas S."/>
            <person name="Albert R."/>
            <person name="Binder M."/>
            <person name="Bloem J."/>
            <person name="Labutti K."/>
            <person name="Salamov A."/>
            <person name="Andreopoulos B."/>
            <person name="Baker S."/>
            <person name="Barry K."/>
            <person name="Bills G."/>
            <person name="Bluhm B."/>
            <person name="Cannon C."/>
            <person name="Castanera R."/>
            <person name="Culley D."/>
            <person name="Daum C."/>
            <person name="Ezra D."/>
            <person name="Gonzalez J."/>
            <person name="Henrissat B."/>
            <person name="Kuo A."/>
            <person name="Liang C."/>
            <person name="Lipzen A."/>
            <person name="Lutzoni F."/>
            <person name="Magnuson J."/>
            <person name="Mondo S."/>
            <person name="Nolan M."/>
            <person name="Ohm R."/>
            <person name="Pangilinan J."/>
            <person name="Park H.-J."/>
            <person name="Ramirez L."/>
            <person name="Alfaro M."/>
            <person name="Sun H."/>
            <person name="Tritt A."/>
            <person name="Yoshinaga Y."/>
            <person name="Zwiers L.-H."/>
            <person name="Turgeon B."/>
            <person name="Goodwin S."/>
            <person name="Spatafora J."/>
            <person name="Crous P."/>
            <person name="Grigoriev I."/>
        </authorList>
    </citation>
    <scope>NUCLEOTIDE SEQUENCE</scope>
    <source>
        <strain evidence="3">CBS 121410</strain>
    </source>
</reference>
<comment type="caution">
    <text evidence="3">The sequence shown here is derived from an EMBL/GenBank/DDBJ whole genome shotgun (WGS) entry which is preliminary data.</text>
</comment>
<dbReference type="AlphaFoldDB" id="A0A9P4LUD3"/>
<dbReference type="Proteomes" id="UP000799776">
    <property type="component" value="Unassembled WGS sequence"/>
</dbReference>
<evidence type="ECO:0008006" key="5">
    <source>
        <dbReference type="Google" id="ProtNLM"/>
    </source>
</evidence>
<dbReference type="PANTHER" id="PTHR45348:SF2">
    <property type="entry name" value="ZINC-TYPE ALCOHOL DEHYDROGENASE-LIKE PROTEIN C2E1P3.01"/>
    <property type="match status" value="1"/>
</dbReference>
<evidence type="ECO:0000256" key="1">
    <source>
        <dbReference type="ARBA" id="ARBA00008072"/>
    </source>
</evidence>
<evidence type="ECO:0000256" key="2">
    <source>
        <dbReference type="ARBA" id="ARBA00023002"/>
    </source>
</evidence>
<evidence type="ECO:0000313" key="3">
    <source>
        <dbReference type="EMBL" id="KAF2084029.1"/>
    </source>
</evidence>
<organism evidence="3 4">
    <name type="scientific">Saccharata proteae CBS 121410</name>
    <dbReference type="NCBI Taxonomy" id="1314787"/>
    <lineage>
        <taxon>Eukaryota</taxon>
        <taxon>Fungi</taxon>
        <taxon>Dikarya</taxon>
        <taxon>Ascomycota</taxon>
        <taxon>Pezizomycotina</taxon>
        <taxon>Dothideomycetes</taxon>
        <taxon>Dothideomycetes incertae sedis</taxon>
        <taxon>Botryosphaeriales</taxon>
        <taxon>Saccharataceae</taxon>
        <taxon>Saccharata</taxon>
    </lineage>
</organism>
<sequence length="249" mass="26570">MPPTNKAAWLTVPYAPFEVKDAPYTPPGPNQLVVKNHFVAANPLDWAKHYIGDKRWPHLDIPPGDRIIAHALGFYDFGQGQPEAAFQRYTLARDYMTTPIPDSLPFDKAVVIPLSCSAAASALFQKPFLALDHPTVPARSSNGSVLIVTGDATAVGSNAIQLARYAGYTLATTCSPRNFDLMKKLGASPDLIFDYSDPSYEGSLAAALKGKKVAGAFALGTGAIEVCIRILGGLDPVLATKIVVKASFP</sequence>
<dbReference type="GO" id="GO:0016651">
    <property type="term" value="F:oxidoreductase activity, acting on NAD(P)H"/>
    <property type="evidence" value="ECO:0007669"/>
    <property type="project" value="InterPro"/>
</dbReference>
<protein>
    <recommendedName>
        <fullName evidence="5">GroES-like protein</fullName>
    </recommendedName>
</protein>
<dbReference type="InterPro" id="IPR011032">
    <property type="entry name" value="GroES-like_sf"/>
</dbReference>
<dbReference type="SUPFAM" id="SSF51735">
    <property type="entry name" value="NAD(P)-binding Rossmann-fold domains"/>
    <property type="match status" value="1"/>
</dbReference>
<dbReference type="Gene3D" id="3.40.50.720">
    <property type="entry name" value="NAD(P)-binding Rossmann-like Domain"/>
    <property type="match status" value="1"/>
</dbReference>
<dbReference type="Gene3D" id="3.90.180.10">
    <property type="entry name" value="Medium-chain alcohol dehydrogenases, catalytic domain"/>
    <property type="match status" value="1"/>
</dbReference>
<dbReference type="OrthoDB" id="10257049at2759"/>
<dbReference type="SUPFAM" id="SSF50129">
    <property type="entry name" value="GroES-like"/>
    <property type="match status" value="1"/>
</dbReference>
<keyword evidence="2" id="KW-0560">Oxidoreductase</keyword>
<proteinExistence type="inferred from homology"/>
<dbReference type="InterPro" id="IPR047122">
    <property type="entry name" value="Trans-enoyl_RdTase-like"/>
</dbReference>